<protein>
    <submittedName>
        <fullName evidence="3">Uncharacterized protein</fullName>
    </submittedName>
</protein>
<proteinExistence type="predicted"/>
<dbReference type="Proteomes" id="UP001651158">
    <property type="component" value="Unassembled WGS sequence"/>
</dbReference>
<dbReference type="InterPro" id="IPR017855">
    <property type="entry name" value="SMAD-like_dom_sf"/>
</dbReference>
<dbReference type="InterPro" id="IPR008984">
    <property type="entry name" value="SMAD_FHA_dom_sf"/>
</dbReference>
<sequence>MKVSCYDALPLHAPLVRPYGSDAVRIGQRRRQVYTALCMGVCVCADGEYFIGGQAYISAPCFRGALPFRRQARQGWAMPGLSSRRRHRRRRHFEDISSPIRPTRSVDMLTVPRALHLTERQKDAFTNQGDSGCILEECCKKPWSHISYWECNRHIGHKWLPVLTSALVVLNEEPYPVSAGTAENTSNHAIWSQQGRLCLDRLVRHFTSPRAFSEDPHSSRKKYYPSIPYSSSPTKQRRRLSHEGISLLLLPKGQILLTNKTPTTPIFVASPCFVQQGNLIAGDWPVYRVAPTCSLVVFDARIYEDRLTEACKSTPWPGKSLFGPVLHISLGSLSEPLLTSKVIVSSLLSSIKAAIRVENALFSRNWFYESVESLKEQDCDEKAPIFRTQSSSSEHEDIVELPYDASKESSFSSEEVVIDVPLTFDKSHIKVNPKIEAPFPEDVSIISSKDQDSCSTSNDECVDVVEVLSIRSAKFSDPSNKSSLSPEEVAVDAPQISDRHNSDSYSKTDDSSRLEHDSQKKLLKSISNIEPEVGRGALQTMEKGERTAAGGMTVEDGGEVVESYGTRPNGSPVSNFFLRITDLIEKISEITGHIDNTSKLIALCVLMAAVLIPTTTICLLPTSESSAKTDLASPCAVDSDGSSELTKCRSMLNWRQEKIEQLETKLEKLKSSLRELKSSYDECGRSLTEYQEKYAKCEVSLKKTRKQLKNQDELYESCRNKLLELQEKIIDRQQDDSPDCRPFYQKALDKIFGYHTGRKFRERRSKWRNQG</sequence>
<dbReference type="SUPFAM" id="SSF49879">
    <property type="entry name" value="SMAD/FHA domain"/>
    <property type="match status" value="1"/>
</dbReference>
<feature type="compositionally biased region" description="Basic and acidic residues" evidence="2">
    <location>
        <begin position="497"/>
        <end position="517"/>
    </location>
</feature>
<reference evidence="3 4" key="1">
    <citation type="journal article" date="2022" name="Front. Cell. Infect. Microbiol.">
        <title>The Genomes of Two Strains of Taenia crassiceps the Animal Model for the Study of Human Cysticercosis.</title>
        <authorList>
            <person name="Bobes R.J."/>
            <person name="Estrada K."/>
            <person name="Rios-Valencia D.G."/>
            <person name="Calderon-Gallegos A."/>
            <person name="de la Torre P."/>
            <person name="Carrero J.C."/>
            <person name="Sanchez-Flores A."/>
            <person name="Laclette J.P."/>
        </authorList>
    </citation>
    <scope>NUCLEOTIDE SEQUENCE [LARGE SCALE GENOMIC DNA]</scope>
    <source>
        <strain evidence="3">WFUcys</strain>
    </source>
</reference>
<dbReference type="EMBL" id="JAKROA010000002">
    <property type="protein sequence ID" value="KAL5110360.1"/>
    <property type="molecule type" value="Genomic_DNA"/>
</dbReference>
<feature type="region of interest" description="Disordered" evidence="2">
    <location>
        <begin position="475"/>
        <end position="517"/>
    </location>
</feature>
<keyword evidence="1" id="KW-0175">Coiled coil</keyword>
<feature type="region of interest" description="Disordered" evidence="2">
    <location>
        <begin position="210"/>
        <end position="236"/>
    </location>
</feature>
<gene>
    <name evidence="3" type="ORF">TcWFU_005181</name>
</gene>
<dbReference type="Gene3D" id="2.60.200.10">
    <property type="match status" value="1"/>
</dbReference>
<feature type="coiled-coil region" evidence="1">
    <location>
        <begin position="652"/>
        <end position="728"/>
    </location>
</feature>
<evidence type="ECO:0000256" key="1">
    <source>
        <dbReference type="SAM" id="Coils"/>
    </source>
</evidence>
<evidence type="ECO:0000313" key="4">
    <source>
        <dbReference type="Proteomes" id="UP001651158"/>
    </source>
</evidence>
<evidence type="ECO:0000256" key="2">
    <source>
        <dbReference type="SAM" id="MobiDB-lite"/>
    </source>
</evidence>
<comment type="caution">
    <text evidence="3">The sequence shown here is derived from an EMBL/GenBank/DDBJ whole genome shotgun (WGS) entry which is preliminary data.</text>
</comment>
<evidence type="ECO:0000313" key="3">
    <source>
        <dbReference type="EMBL" id="KAL5110360.1"/>
    </source>
</evidence>
<accession>A0ABR4QL38</accession>
<name>A0ABR4QL38_9CEST</name>
<feature type="compositionally biased region" description="Low complexity" evidence="2">
    <location>
        <begin position="224"/>
        <end position="234"/>
    </location>
</feature>
<organism evidence="3 4">
    <name type="scientific">Taenia crassiceps</name>
    <dbReference type="NCBI Taxonomy" id="6207"/>
    <lineage>
        <taxon>Eukaryota</taxon>
        <taxon>Metazoa</taxon>
        <taxon>Spiralia</taxon>
        <taxon>Lophotrochozoa</taxon>
        <taxon>Platyhelminthes</taxon>
        <taxon>Cestoda</taxon>
        <taxon>Eucestoda</taxon>
        <taxon>Cyclophyllidea</taxon>
        <taxon>Taeniidae</taxon>
        <taxon>Taenia</taxon>
    </lineage>
</organism>
<keyword evidence="4" id="KW-1185">Reference proteome</keyword>